<gene>
    <name evidence="1" type="ORF">EVAR_93259_1</name>
</gene>
<dbReference type="EMBL" id="BGZK01000101">
    <property type="protein sequence ID" value="GBP18831.1"/>
    <property type="molecule type" value="Genomic_DNA"/>
</dbReference>
<dbReference type="AlphaFoldDB" id="A0A4C1TXP4"/>
<proteinExistence type="predicted"/>
<reference evidence="1 2" key="1">
    <citation type="journal article" date="2019" name="Commun. Biol.">
        <title>The bagworm genome reveals a unique fibroin gene that provides high tensile strength.</title>
        <authorList>
            <person name="Kono N."/>
            <person name="Nakamura H."/>
            <person name="Ohtoshi R."/>
            <person name="Tomita M."/>
            <person name="Numata K."/>
            <person name="Arakawa K."/>
        </authorList>
    </citation>
    <scope>NUCLEOTIDE SEQUENCE [LARGE SCALE GENOMIC DNA]</scope>
</reference>
<evidence type="ECO:0000313" key="1">
    <source>
        <dbReference type="EMBL" id="GBP18831.1"/>
    </source>
</evidence>
<sequence length="114" mass="12514">MDMQNLRGVTSALPTSRMGIGYLTKGRLMKRKESLPGLGPGSPIVTGGDKFLYRGIGSSRLDCGDKVCHSSRLVLWRGETRTGEVCVWNVCGSMDNKIVDVRQLMKASGYSMRE</sequence>
<dbReference type="OrthoDB" id="412793at2759"/>
<accession>A0A4C1TXP4</accession>
<evidence type="ECO:0000313" key="2">
    <source>
        <dbReference type="Proteomes" id="UP000299102"/>
    </source>
</evidence>
<comment type="caution">
    <text evidence="1">The sequence shown here is derived from an EMBL/GenBank/DDBJ whole genome shotgun (WGS) entry which is preliminary data.</text>
</comment>
<dbReference type="Proteomes" id="UP000299102">
    <property type="component" value="Unassembled WGS sequence"/>
</dbReference>
<keyword evidence="2" id="KW-1185">Reference proteome</keyword>
<organism evidence="1 2">
    <name type="scientific">Eumeta variegata</name>
    <name type="common">Bagworm moth</name>
    <name type="synonym">Eumeta japonica</name>
    <dbReference type="NCBI Taxonomy" id="151549"/>
    <lineage>
        <taxon>Eukaryota</taxon>
        <taxon>Metazoa</taxon>
        <taxon>Ecdysozoa</taxon>
        <taxon>Arthropoda</taxon>
        <taxon>Hexapoda</taxon>
        <taxon>Insecta</taxon>
        <taxon>Pterygota</taxon>
        <taxon>Neoptera</taxon>
        <taxon>Endopterygota</taxon>
        <taxon>Lepidoptera</taxon>
        <taxon>Glossata</taxon>
        <taxon>Ditrysia</taxon>
        <taxon>Tineoidea</taxon>
        <taxon>Psychidae</taxon>
        <taxon>Oiketicinae</taxon>
        <taxon>Eumeta</taxon>
    </lineage>
</organism>
<name>A0A4C1TXP4_EUMVA</name>
<protein>
    <submittedName>
        <fullName evidence="1">Uncharacterized protein</fullName>
    </submittedName>
</protein>